<gene>
    <name evidence="1" type="ORF">IPOD504_LOCUS16150</name>
</gene>
<protein>
    <submittedName>
        <fullName evidence="1">Uncharacterized protein</fullName>
    </submittedName>
</protein>
<evidence type="ECO:0000313" key="2">
    <source>
        <dbReference type="Proteomes" id="UP000837857"/>
    </source>
</evidence>
<keyword evidence="2" id="KW-1185">Reference proteome</keyword>
<dbReference type="Proteomes" id="UP000837857">
    <property type="component" value="Chromosome 7"/>
</dbReference>
<evidence type="ECO:0000313" key="1">
    <source>
        <dbReference type="EMBL" id="CAH2074598.1"/>
    </source>
</evidence>
<organism evidence="1 2">
    <name type="scientific">Iphiclides podalirius</name>
    <name type="common">scarce swallowtail</name>
    <dbReference type="NCBI Taxonomy" id="110791"/>
    <lineage>
        <taxon>Eukaryota</taxon>
        <taxon>Metazoa</taxon>
        <taxon>Ecdysozoa</taxon>
        <taxon>Arthropoda</taxon>
        <taxon>Hexapoda</taxon>
        <taxon>Insecta</taxon>
        <taxon>Pterygota</taxon>
        <taxon>Neoptera</taxon>
        <taxon>Endopterygota</taxon>
        <taxon>Lepidoptera</taxon>
        <taxon>Glossata</taxon>
        <taxon>Ditrysia</taxon>
        <taxon>Papilionoidea</taxon>
        <taxon>Papilionidae</taxon>
        <taxon>Papilioninae</taxon>
        <taxon>Iphiclides</taxon>
    </lineage>
</organism>
<name>A0ABN8J9F6_9NEOP</name>
<sequence length="141" mass="16271">MLPGAHSRLANDTRNRRQIRHEKVIWERSERARKRFCDGTRQFLAPWYLLCLIREVIEIRLEANLVKKLYESRSEVNFYTPHPKCKAKLLMQHSVGDVTFTLNGLFATKTEATEVGILMGYAGGWGNENHKLQAACETARP</sequence>
<reference evidence="1" key="1">
    <citation type="submission" date="2022-03" db="EMBL/GenBank/DDBJ databases">
        <authorList>
            <person name="Martin H S."/>
        </authorList>
    </citation>
    <scope>NUCLEOTIDE SEQUENCE</scope>
</reference>
<dbReference type="EMBL" id="OW152819">
    <property type="protein sequence ID" value="CAH2074598.1"/>
    <property type="molecule type" value="Genomic_DNA"/>
</dbReference>
<feature type="non-terminal residue" evidence="1">
    <location>
        <position position="1"/>
    </location>
</feature>
<accession>A0ABN8J9F6</accession>
<proteinExistence type="predicted"/>